<gene>
    <name evidence="5" type="primary">tam_3</name>
    <name evidence="5" type="ORF">PRI8871_02664</name>
</gene>
<dbReference type="GO" id="GO:0032259">
    <property type="term" value="P:methylation"/>
    <property type="evidence" value="ECO:0007669"/>
    <property type="project" value="UniProtKB-KW"/>
</dbReference>
<dbReference type="Pfam" id="PF07719">
    <property type="entry name" value="TPR_2"/>
    <property type="match status" value="1"/>
</dbReference>
<evidence type="ECO:0000256" key="1">
    <source>
        <dbReference type="ARBA" id="ARBA00022737"/>
    </source>
</evidence>
<keyword evidence="6" id="KW-1185">Reference proteome</keyword>
<dbReference type="InterPro" id="IPR029063">
    <property type="entry name" value="SAM-dependent_MTases_sf"/>
</dbReference>
<dbReference type="SMART" id="SM00028">
    <property type="entry name" value="TPR"/>
    <property type="match status" value="1"/>
</dbReference>
<dbReference type="RefSeq" id="WP_108886805.1">
    <property type="nucleotide sequence ID" value="NZ_OMOJ01000005.1"/>
</dbReference>
<dbReference type="InterPro" id="IPR019734">
    <property type="entry name" value="TPR_rpt"/>
</dbReference>
<keyword evidence="2 3" id="KW-0802">TPR repeat</keyword>
<dbReference type="AlphaFoldDB" id="A0A2R8AXT1"/>
<dbReference type="PROSITE" id="PS50005">
    <property type="entry name" value="TPR"/>
    <property type="match status" value="1"/>
</dbReference>
<reference evidence="6" key="1">
    <citation type="submission" date="2018-03" db="EMBL/GenBank/DDBJ databases">
        <authorList>
            <person name="Rodrigo-Torres L."/>
            <person name="Arahal R. D."/>
            <person name="Lucena T."/>
        </authorList>
    </citation>
    <scope>NUCLEOTIDE SEQUENCE [LARGE SCALE GENOMIC DNA]</scope>
    <source>
        <strain evidence="6">CECT 8871</strain>
    </source>
</reference>
<feature type="repeat" description="TPR" evidence="3">
    <location>
        <begin position="47"/>
        <end position="80"/>
    </location>
</feature>
<dbReference type="SUPFAM" id="SSF53335">
    <property type="entry name" value="S-adenosyl-L-methionine-dependent methyltransferases"/>
    <property type="match status" value="1"/>
</dbReference>
<evidence type="ECO:0000313" key="5">
    <source>
        <dbReference type="EMBL" id="SPF80852.1"/>
    </source>
</evidence>
<accession>A0A2R8AXT1</accession>
<dbReference type="Gene3D" id="1.25.40.10">
    <property type="entry name" value="Tetratricopeptide repeat domain"/>
    <property type="match status" value="1"/>
</dbReference>
<evidence type="ECO:0000256" key="3">
    <source>
        <dbReference type="PROSITE-ProRule" id="PRU00339"/>
    </source>
</evidence>
<protein>
    <submittedName>
        <fullName evidence="5">Trans-aconitate 2-methyltransferase</fullName>
        <ecNumber evidence="5">2.1.1.144</ecNumber>
    </submittedName>
</protein>
<dbReference type="EC" id="2.1.1.144" evidence="5"/>
<dbReference type="InterPro" id="IPR013217">
    <property type="entry name" value="Methyltransf_12"/>
</dbReference>
<proteinExistence type="predicted"/>
<feature type="domain" description="Methyltransferase type 12" evidence="4">
    <location>
        <begin position="148"/>
        <end position="236"/>
    </location>
</feature>
<dbReference type="CDD" id="cd02440">
    <property type="entry name" value="AdoMet_MTases"/>
    <property type="match status" value="1"/>
</dbReference>
<dbReference type="Pfam" id="PF08242">
    <property type="entry name" value="Methyltransf_12"/>
    <property type="match status" value="1"/>
</dbReference>
<dbReference type="OrthoDB" id="9765084at2"/>
<evidence type="ECO:0000313" key="6">
    <source>
        <dbReference type="Proteomes" id="UP000244904"/>
    </source>
</evidence>
<evidence type="ECO:0000259" key="4">
    <source>
        <dbReference type="Pfam" id="PF08242"/>
    </source>
</evidence>
<sequence>MAGHRFSSGYPAADRRADFAETLMLSGDAPAATEVLRGALDLVPDWGAGWFRLGELHEAAGDEAAAVEAWTRAVEIDPADPFGAGVKRDLLRKVSIVETLPPAFVELLFDQYAPRFETSLLNKLEYRGPSIVADALARCDVGHVARAMDLGCGTGLLGDVLRPLCGWLEGVDISSGMLAEASVKQVYDWLEKVDIATLDIPDRPYDLIIASDVFNYIGALEQVIGWCAGAIAPLGQLIFTVELGDDGVMLQDCRRFTHSESYVRTLLRDAGFARASLSRVVLRRDRGQDVVGLCVIASRSGGMLDRMGDGEDAIPA</sequence>
<dbReference type="InterPro" id="IPR011990">
    <property type="entry name" value="TPR-like_helical_dom_sf"/>
</dbReference>
<dbReference type="GO" id="GO:0030798">
    <property type="term" value="F:trans-aconitate 2-methyltransferase activity"/>
    <property type="evidence" value="ECO:0007669"/>
    <property type="project" value="UniProtKB-EC"/>
</dbReference>
<keyword evidence="5" id="KW-0489">Methyltransferase</keyword>
<evidence type="ECO:0000256" key="2">
    <source>
        <dbReference type="ARBA" id="ARBA00022803"/>
    </source>
</evidence>
<dbReference type="Proteomes" id="UP000244904">
    <property type="component" value="Unassembled WGS sequence"/>
</dbReference>
<keyword evidence="1" id="KW-0677">Repeat</keyword>
<name>A0A2R8AXT1_9RHOB</name>
<dbReference type="PANTHER" id="PTHR43861">
    <property type="entry name" value="TRANS-ACONITATE 2-METHYLTRANSFERASE-RELATED"/>
    <property type="match status" value="1"/>
</dbReference>
<dbReference type="Gene3D" id="3.40.50.150">
    <property type="entry name" value="Vaccinia Virus protein VP39"/>
    <property type="match status" value="1"/>
</dbReference>
<dbReference type="PANTHER" id="PTHR43861:SF1">
    <property type="entry name" value="TRANS-ACONITATE 2-METHYLTRANSFERASE"/>
    <property type="match status" value="1"/>
</dbReference>
<dbReference type="SUPFAM" id="SSF48452">
    <property type="entry name" value="TPR-like"/>
    <property type="match status" value="1"/>
</dbReference>
<dbReference type="EMBL" id="OMOJ01000005">
    <property type="protein sequence ID" value="SPF80852.1"/>
    <property type="molecule type" value="Genomic_DNA"/>
</dbReference>
<organism evidence="5 6">
    <name type="scientific">Pseudoprimorskyibacter insulae</name>
    <dbReference type="NCBI Taxonomy" id="1695997"/>
    <lineage>
        <taxon>Bacteria</taxon>
        <taxon>Pseudomonadati</taxon>
        <taxon>Pseudomonadota</taxon>
        <taxon>Alphaproteobacteria</taxon>
        <taxon>Rhodobacterales</taxon>
        <taxon>Paracoccaceae</taxon>
        <taxon>Pseudoprimorskyibacter</taxon>
    </lineage>
</organism>
<dbReference type="InterPro" id="IPR013105">
    <property type="entry name" value="TPR_2"/>
</dbReference>
<keyword evidence="5" id="KW-0808">Transferase</keyword>